<dbReference type="AlphaFoldDB" id="A0A835UMF5"/>
<dbReference type="Proteomes" id="UP000639772">
    <property type="component" value="Chromosome 9"/>
</dbReference>
<dbReference type="EMBL" id="JADCNM010000009">
    <property type="protein sequence ID" value="KAG0468654.1"/>
    <property type="molecule type" value="Genomic_DNA"/>
</dbReference>
<organism evidence="1 2">
    <name type="scientific">Vanilla planifolia</name>
    <name type="common">Vanilla</name>
    <dbReference type="NCBI Taxonomy" id="51239"/>
    <lineage>
        <taxon>Eukaryota</taxon>
        <taxon>Viridiplantae</taxon>
        <taxon>Streptophyta</taxon>
        <taxon>Embryophyta</taxon>
        <taxon>Tracheophyta</taxon>
        <taxon>Spermatophyta</taxon>
        <taxon>Magnoliopsida</taxon>
        <taxon>Liliopsida</taxon>
        <taxon>Asparagales</taxon>
        <taxon>Orchidaceae</taxon>
        <taxon>Vanilloideae</taxon>
        <taxon>Vanilleae</taxon>
        <taxon>Vanilla</taxon>
    </lineage>
</organism>
<evidence type="ECO:0000313" key="1">
    <source>
        <dbReference type="EMBL" id="KAG0468654.1"/>
    </source>
</evidence>
<comment type="caution">
    <text evidence="1">The sequence shown here is derived from an EMBL/GenBank/DDBJ whole genome shotgun (WGS) entry which is preliminary data.</text>
</comment>
<accession>A0A835UMF5</accession>
<gene>
    <name evidence="1" type="ORF">HPP92_017982</name>
</gene>
<proteinExistence type="predicted"/>
<evidence type="ECO:0000313" key="2">
    <source>
        <dbReference type="Proteomes" id="UP000639772"/>
    </source>
</evidence>
<sequence>MRPYEEESNCSKTLKCSATEPRGEAALLAEKATSRPRRLQSRRKLVYFDQRRDDEPKGGVCEGFLPAETANGVCRARRQRPRQVTKAKIDRVGCLVPIKKIHFPINGRD</sequence>
<name>A0A835UMF5_VANPL</name>
<protein>
    <submittedName>
        <fullName evidence="1">Uncharacterized protein</fullName>
    </submittedName>
</protein>
<reference evidence="1 2" key="1">
    <citation type="journal article" date="2020" name="Nat. Food">
        <title>A phased Vanilla planifolia genome enables genetic improvement of flavour and production.</title>
        <authorList>
            <person name="Hasing T."/>
            <person name="Tang H."/>
            <person name="Brym M."/>
            <person name="Khazi F."/>
            <person name="Huang T."/>
            <person name="Chambers A.H."/>
        </authorList>
    </citation>
    <scope>NUCLEOTIDE SEQUENCE [LARGE SCALE GENOMIC DNA]</scope>
    <source>
        <tissue evidence="1">Leaf</tissue>
    </source>
</reference>